<dbReference type="EMBL" id="SCEB01000326">
    <property type="protein sequence ID" value="RXM99642.1"/>
    <property type="molecule type" value="Genomic_DNA"/>
</dbReference>
<evidence type="ECO:0000313" key="2">
    <source>
        <dbReference type="EMBL" id="RXM99642.1"/>
    </source>
</evidence>
<evidence type="ECO:0000256" key="1">
    <source>
        <dbReference type="SAM" id="MobiDB-lite"/>
    </source>
</evidence>
<dbReference type="PANTHER" id="PTHR45823:SF1">
    <property type="entry name" value="T-SNARE COILED-COIL HOMOLOGY DOMAIN-CONTAINING PROTEIN"/>
    <property type="match status" value="1"/>
</dbReference>
<comment type="caution">
    <text evidence="2">The sequence shown here is derived from an EMBL/GenBank/DDBJ whole genome shotgun (WGS) entry which is preliminary data.</text>
</comment>
<dbReference type="AlphaFoldDB" id="A0A662YT29"/>
<dbReference type="Proteomes" id="UP000289886">
    <property type="component" value="Unassembled WGS sequence"/>
</dbReference>
<sequence length="243" mass="26535">MRELAAAETAYSDSEVGEAPYARPRMAEKEARPAATMRGAAVTSSLRIKTNQYDGRGTWEAFQSAFEAIVLVNQWSEAEKGGQLIVALDGEVQSCILTTNGERTNYTALAAAVEQQFGQAASSFTHVTRLKERWRRSGPPVCTGAASRPMICGARDGTSSQVRLRTRGRKVPLHWDRLAHYYPGVDQGGPPLHATQASPTRRGPAAEAAHEDYVSVPTPPQDQPRRSGSPRLALQRLHDSFLH</sequence>
<organism evidence="2 3">
    <name type="scientific">Acipenser ruthenus</name>
    <name type="common">Sterlet sturgeon</name>
    <dbReference type="NCBI Taxonomy" id="7906"/>
    <lineage>
        <taxon>Eukaryota</taxon>
        <taxon>Metazoa</taxon>
        <taxon>Chordata</taxon>
        <taxon>Craniata</taxon>
        <taxon>Vertebrata</taxon>
        <taxon>Euteleostomi</taxon>
        <taxon>Actinopterygii</taxon>
        <taxon>Chondrostei</taxon>
        <taxon>Acipenseriformes</taxon>
        <taxon>Acipenseridae</taxon>
        <taxon>Acipenser</taxon>
    </lineage>
</organism>
<gene>
    <name evidence="2" type="ORF">EOD39_11091</name>
</gene>
<evidence type="ECO:0000313" key="3">
    <source>
        <dbReference type="Proteomes" id="UP000289886"/>
    </source>
</evidence>
<protein>
    <submittedName>
        <fullName evidence="2">Uncharacterized protein</fullName>
    </submittedName>
</protein>
<proteinExistence type="predicted"/>
<name>A0A662YT29_ACIRT</name>
<feature type="region of interest" description="Disordered" evidence="1">
    <location>
        <begin position="182"/>
        <end position="243"/>
    </location>
</feature>
<keyword evidence="3" id="KW-1185">Reference proteome</keyword>
<accession>A0A662YT29</accession>
<dbReference type="PANTHER" id="PTHR45823">
    <property type="entry name" value="T-SNARE COILED-COIL HOMOLOGY DOMAIN-CONTAINING PROTEIN"/>
    <property type="match status" value="1"/>
</dbReference>
<reference evidence="2 3" key="1">
    <citation type="submission" date="2019-01" db="EMBL/GenBank/DDBJ databases">
        <title>Draft Genome and Complete Hox-Cluster Characterization of the Sterlet Sturgeon (Acipenser ruthenus).</title>
        <authorList>
            <person name="Wei Q."/>
        </authorList>
    </citation>
    <scope>NUCLEOTIDE SEQUENCE [LARGE SCALE GENOMIC DNA]</scope>
    <source>
        <strain evidence="2">WHYD16114868_AA</strain>
        <tissue evidence="2">Blood</tissue>
    </source>
</reference>